<reference evidence="2" key="1">
    <citation type="submission" date="2021-01" db="EMBL/GenBank/DDBJ databases">
        <title>Whole genome shotgun sequence of Sphaerimonospora thailandensis NBRC 107569.</title>
        <authorList>
            <person name="Komaki H."/>
            <person name="Tamura T."/>
        </authorList>
    </citation>
    <scope>NUCLEOTIDE SEQUENCE</scope>
    <source>
        <strain evidence="2">NBRC 107569</strain>
    </source>
</reference>
<dbReference type="Pfam" id="PF24875">
    <property type="entry name" value="DUF7736"/>
    <property type="match status" value="1"/>
</dbReference>
<dbReference type="AlphaFoldDB" id="A0A8J3R8H6"/>
<dbReference type="InterPro" id="IPR056638">
    <property type="entry name" value="DUF7736"/>
</dbReference>
<sequence>MTETRDFHLGDILTITTEFMVTPNGVDGIYQILNWMTGDNLFTHQLPRATRECAPDLLRQHPDLAAVTVPAFGDDEREVWAWLDEQVRRYGETRPVAPLHPDGHTRIDPLTELRMIAPHVPVIGVEIPPTTEETNHA</sequence>
<keyword evidence="3" id="KW-1185">Reference proteome</keyword>
<evidence type="ECO:0000313" key="3">
    <source>
        <dbReference type="Proteomes" id="UP000610966"/>
    </source>
</evidence>
<protein>
    <recommendedName>
        <fullName evidence="1">DUF7736 domain-containing protein</fullName>
    </recommendedName>
</protein>
<organism evidence="2 3">
    <name type="scientific">Sphaerimonospora thailandensis</name>
    <dbReference type="NCBI Taxonomy" id="795644"/>
    <lineage>
        <taxon>Bacteria</taxon>
        <taxon>Bacillati</taxon>
        <taxon>Actinomycetota</taxon>
        <taxon>Actinomycetes</taxon>
        <taxon>Streptosporangiales</taxon>
        <taxon>Streptosporangiaceae</taxon>
        <taxon>Sphaerimonospora</taxon>
    </lineage>
</organism>
<accession>A0A8J3R8H6</accession>
<feature type="domain" description="DUF7736" evidence="1">
    <location>
        <begin position="7"/>
        <end position="65"/>
    </location>
</feature>
<name>A0A8J3R8H6_9ACTN</name>
<gene>
    <name evidence="2" type="ORF">Mth01_25680</name>
</gene>
<proteinExistence type="predicted"/>
<dbReference type="EMBL" id="BOOG01000021">
    <property type="protein sequence ID" value="GIH70315.1"/>
    <property type="molecule type" value="Genomic_DNA"/>
</dbReference>
<dbReference type="RefSeq" id="WP_204016034.1">
    <property type="nucleotide sequence ID" value="NZ_BOOG01000021.1"/>
</dbReference>
<evidence type="ECO:0000313" key="2">
    <source>
        <dbReference type="EMBL" id="GIH70315.1"/>
    </source>
</evidence>
<dbReference type="Proteomes" id="UP000610966">
    <property type="component" value="Unassembled WGS sequence"/>
</dbReference>
<evidence type="ECO:0000259" key="1">
    <source>
        <dbReference type="Pfam" id="PF24875"/>
    </source>
</evidence>
<comment type="caution">
    <text evidence="2">The sequence shown here is derived from an EMBL/GenBank/DDBJ whole genome shotgun (WGS) entry which is preliminary data.</text>
</comment>